<name>A0ABT5TYN8_9MICO</name>
<feature type="non-terminal residue" evidence="1">
    <location>
        <position position="1"/>
    </location>
</feature>
<dbReference type="EMBL" id="JARACI010001058">
    <property type="protein sequence ID" value="MDD9207180.1"/>
    <property type="molecule type" value="Genomic_DNA"/>
</dbReference>
<reference evidence="1" key="1">
    <citation type="submission" date="2023-02" db="EMBL/GenBank/DDBJ databases">
        <title>Georgenia sp.10Sc9-8, isolated from a soil sample collected from the Taklamakan desert.</title>
        <authorList>
            <person name="Liu S."/>
        </authorList>
    </citation>
    <scope>NUCLEOTIDE SEQUENCE</scope>
    <source>
        <strain evidence="1">10Sc9-8</strain>
    </source>
</reference>
<keyword evidence="2" id="KW-1185">Reference proteome</keyword>
<sequence length="40" mass="4149">QVDEFVALDAGGPLTKQALRGGEITVGMVFSSDPALAEEE</sequence>
<accession>A0ABT5TYN8</accession>
<comment type="caution">
    <text evidence="1">The sequence shown here is derived from an EMBL/GenBank/DDBJ whole genome shotgun (WGS) entry which is preliminary data.</text>
</comment>
<protein>
    <submittedName>
        <fullName evidence="1">Glycine/betaine ABC transporter substrate-binding protein</fullName>
    </submittedName>
</protein>
<gene>
    <name evidence="1" type="ORF">PU560_11995</name>
</gene>
<proteinExistence type="predicted"/>
<organism evidence="1 2">
    <name type="scientific">Georgenia halotolerans</name>
    <dbReference type="NCBI Taxonomy" id="3028317"/>
    <lineage>
        <taxon>Bacteria</taxon>
        <taxon>Bacillati</taxon>
        <taxon>Actinomycetota</taxon>
        <taxon>Actinomycetes</taxon>
        <taxon>Micrococcales</taxon>
        <taxon>Bogoriellaceae</taxon>
        <taxon>Georgenia</taxon>
    </lineage>
</organism>
<dbReference type="Proteomes" id="UP001165561">
    <property type="component" value="Unassembled WGS sequence"/>
</dbReference>
<evidence type="ECO:0000313" key="1">
    <source>
        <dbReference type="EMBL" id="MDD9207180.1"/>
    </source>
</evidence>
<evidence type="ECO:0000313" key="2">
    <source>
        <dbReference type="Proteomes" id="UP001165561"/>
    </source>
</evidence>